<dbReference type="Proteomes" id="UP001231189">
    <property type="component" value="Unassembled WGS sequence"/>
</dbReference>
<dbReference type="EMBL" id="JAUUTY010000001">
    <property type="protein sequence ID" value="KAK1692457.1"/>
    <property type="molecule type" value="Genomic_DNA"/>
</dbReference>
<dbReference type="AlphaFoldDB" id="A0AAD8TUN9"/>
<organism evidence="1 2">
    <name type="scientific">Lolium multiflorum</name>
    <name type="common">Italian ryegrass</name>
    <name type="synonym">Lolium perenne subsp. multiflorum</name>
    <dbReference type="NCBI Taxonomy" id="4521"/>
    <lineage>
        <taxon>Eukaryota</taxon>
        <taxon>Viridiplantae</taxon>
        <taxon>Streptophyta</taxon>
        <taxon>Embryophyta</taxon>
        <taxon>Tracheophyta</taxon>
        <taxon>Spermatophyta</taxon>
        <taxon>Magnoliopsida</taxon>
        <taxon>Liliopsida</taxon>
        <taxon>Poales</taxon>
        <taxon>Poaceae</taxon>
        <taxon>BOP clade</taxon>
        <taxon>Pooideae</taxon>
        <taxon>Poodae</taxon>
        <taxon>Poeae</taxon>
        <taxon>Poeae Chloroplast Group 2 (Poeae type)</taxon>
        <taxon>Loliodinae</taxon>
        <taxon>Loliinae</taxon>
        <taxon>Lolium</taxon>
    </lineage>
</organism>
<sequence length="101" mass="10856">MVECAAWGRKMKIGMEGRKRDGGETLAPPVEVEVKMALEVVGEGGVGLRKRRGREEGGDTCLSLPPSSLNSTNIFTCSSVSAYMPSGFRHVLPTDTESEAR</sequence>
<accession>A0AAD8TUN9</accession>
<reference evidence="1" key="1">
    <citation type="submission" date="2023-07" db="EMBL/GenBank/DDBJ databases">
        <title>A chromosome-level genome assembly of Lolium multiflorum.</title>
        <authorList>
            <person name="Chen Y."/>
            <person name="Copetti D."/>
            <person name="Kolliker R."/>
            <person name="Studer B."/>
        </authorList>
    </citation>
    <scope>NUCLEOTIDE SEQUENCE</scope>
    <source>
        <strain evidence="1">02402/16</strain>
        <tissue evidence="1">Leaf</tissue>
    </source>
</reference>
<gene>
    <name evidence="1" type="ORF">QYE76_009154</name>
</gene>
<comment type="caution">
    <text evidence="1">The sequence shown here is derived from an EMBL/GenBank/DDBJ whole genome shotgun (WGS) entry which is preliminary data.</text>
</comment>
<evidence type="ECO:0000313" key="2">
    <source>
        <dbReference type="Proteomes" id="UP001231189"/>
    </source>
</evidence>
<evidence type="ECO:0000313" key="1">
    <source>
        <dbReference type="EMBL" id="KAK1692457.1"/>
    </source>
</evidence>
<protein>
    <submittedName>
        <fullName evidence="1">Uncharacterized protein</fullName>
    </submittedName>
</protein>
<proteinExistence type="predicted"/>
<keyword evidence="2" id="KW-1185">Reference proteome</keyword>
<name>A0AAD8TUN9_LOLMU</name>